<protein>
    <submittedName>
        <fullName evidence="4">Succinyltransferase-like protein</fullName>
    </submittedName>
</protein>
<dbReference type="Gene3D" id="2.160.10.10">
    <property type="entry name" value="Hexapeptide repeat proteins"/>
    <property type="match status" value="1"/>
</dbReference>
<comment type="caution">
    <text evidence="4">The sequence shown here is derived from an EMBL/GenBank/DDBJ whole genome shotgun (WGS) entry which is preliminary data.</text>
</comment>
<reference evidence="3 6" key="1">
    <citation type="journal article" date="2018" name="Int. J. Syst. Evol. Microbiol.">
        <title>Draft Genome Sequence of Faecalimonas umbilicata JCM 30896T, an Acetate-Producing Bacterium Isolated from Human Feces.</title>
        <authorList>
            <person name="Sakamoto M."/>
            <person name="Ikeyama N."/>
            <person name="Yuki M."/>
            <person name="Ohkuma M."/>
        </authorList>
    </citation>
    <scope>NUCLEOTIDE SEQUENCE [LARGE SCALE GENOMIC DNA]</scope>
    <source>
        <strain evidence="3 6">EGH7</strain>
    </source>
</reference>
<gene>
    <name evidence="4" type="ORF">EDD74_10398</name>
    <name evidence="3" type="ORF">FAEUMB_24780</name>
</gene>
<evidence type="ECO:0000256" key="1">
    <source>
        <dbReference type="ARBA" id="ARBA00022679"/>
    </source>
</evidence>
<organism evidence="4 5">
    <name type="scientific">Faecalimonas umbilicata</name>
    <dbReference type="NCBI Taxonomy" id="1912855"/>
    <lineage>
        <taxon>Bacteria</taxon>
        <taxon>Bacillati</taxon>
        <taxon>Bacillota</taxon>
        <taxon>Clostridia</taxon>
        <taxon>Lachnospirales</taxon>
        <taxon>Lachnospiraceae</taxon>
        <taxon>Faecalimonas</taxon>
    </lineage>
</organism>
<proteinExistence type="predicted"/>
<evidence type="ECO:0000313" key="6">
    <source>
        <dbReference type="Proteomes" id="UP000702954"/>
    </source>
</evidence>
<dbReference type="GO" id="GO:0016740">
    <property type="term" value="F:transferase activity"/>
    <property type="evidence" value="ECO:0007669"/>
    <property type="project" value="UniProtKB-KW"/>
</dbReference>
<sequence>MSFLHNYPYVLGIFKLVFYKLFMGKNLEMHGKQRLSFKASFRTRKNSKIILQDHAHFAEGTLLRVTDNAIFKLGKNSGFNSYCVITCRDKIIIGDNVMFGPFVTIHDHDHIFDTDNNINEEGYKTAPIIIEDNVWIGGNVVILKGVTIGTGSVVAAGAIVTKDVPPYSVVYNKRNVVIKKLK</sequence>
<keyword evidence="1 4" id="KW-0808">Transferase</keyword>
<dbReference type="PROSITE" id="PS00101">
    <property type="entry name" value="HEXAPEP_TRANSFERASES"/>
    <property type="match status" value="1"/>
</dbReference>
<keyword evidence="6" id="KW-1185">Reference proteome</keyword>
<dbReference type="Proteomes" id="UP000294613">
    <property type="component" value="Unassembled WGS sequence"/>
</dbReference>
<dbReference type="AlphaFoldDB" id="A0A4V2UQB1"/>
<evidence type="ECO:0000313" key="4">
    <source>
        <dbReference type="EMBL" id="TCS69648.1"/>
    </source>
</evidence>
<dbReference type="Pfam" id="PF14602">
    <property type="entry name" value="Hexapep_2"/>
    <property type="match status" value="1"/>
</dbReference>
<evidence type="ECO:0000313" key="3">
    <source>
        <dbReference type="EMBL" id="GBU05937.1"/>
    </source>
</evidence>
<accession>A0A4V2UQB1</accession>
<dbReference type="PANTHER" id="PTHR23416:SF78">
    <property type="entry name" value="LIPOPOLYSACCHARIDE BIOSYNTHESIS O-ACETYL TRANSFERASE WBBJ-RELATED"/>
    <property type="match status" value="1"/>
</dbReference>
<dbReference type="InterPro" id="IPR001451">
    <property type="entry name" value="Hexapep"/>
</dbReference>
<name>A0A4V2UQB1_9FIRM</name>
<dbReference type="RefSeq" id="WP_116442103.1">
    <property type="nucleotide sequence ID" value="NZ_BHEO01000008.1"/>
</dbReference>
<dbReference type="EMBL" id="BHEO01000008">
    <property type="protein sequence ID" value="GBU05937.1"/>
    <property type="molecule type" value="Genomic_DNA"/>
</dbReference>
<dbReference type="SUPFAM" id="SSF51161">
    <property type="entry name" value="Trimeric LpxA-like enzymes"/>
    <property type="match status" value="1"/>
</dbReference>
<dbReference type="InterPro" id="IPR011004">
    <property type="entry name" value="Trimer_LpxA-like_sf"/>
</dbReference>
<reference evidence="4 5" key="2">
    <citation type="submission" date="2019-03" db="EMBL/GenBank/DDBJ databases">
        <title>Genomic Encyclopedia of Type Strains, Phase IV (KMG-IV): sequencing the most valuable type-strain genomes for metagenomic binning, comparative biology and taxonomic classification.</title>
        <authorList>
            <person name="Goeker M."/>
        </authorList>
    </citation>
    <scope>NUCLEOTIDE SEQUENCE [LARGE SCALE GENOMIC DNA]</scope>
    <source>
        <strain evidence="4 5">DSM 103426</strain>
    </source>
</reference>
<dbReference type="InterPro" id="IPR018357">
    <property type="entry name" value="Hexapep_transf_CS"/>
</dbReference>
<dbReference type="Proteomes" id="UP000702954">
    <property type="component" value="Unassembled WGS sequence"/>
</dbReference>
<dbReference type="CDD" id="cd04647">
    <property type="entry name" value="LbH_MAT_like"/>
    <property type="match status" value="1"/>
</dbReference>
<dbReference type="PANTHER" id="PTHR23416">
    <property type="entry name" value="SIALIC ACID SYNTHASE-RELATED"/>
    <property type="match status" value="1"/>
</dbReference>
<keyword evidence="2" id="KW-0677">Repeat</keyword>
<dbReference type="EMBL" id="SLZV01000003">
    <property type="protein sequence ID" value="TCS69648.1"/>
    <property type="molecule type" value="Genomic_DNA"/>
</dbReference>
<dbReference type="InterPro" id="IPR051159">
    <property type="entry name" value="Hexapeptide_acetyltransf"/>
</dbReference>
<evidence type="ECO:0000256" key="2">
    <source>
        <dbReference type="ARBA" id="ARBA00022737"/>
    </source>
</evidence>
<evidence type="ECO:0000313" key="5">
    <source>
        <dbReference type="Proteomes" id="UP000294613"/>
    </source>
</evidence>